<feature type="domain" description="PucR C-terminal helix-turn-helix" evidence="3">
    <location>
        <begin position="324"/>
        <end position="379"/>
    </location>
</feature>
<dbReference type="Pfam" id="PF13556">
    <property type="entry name" value="HTH_30"/>
    <property type="match status" value="1"/>
</dbReference>
<comment type="similarity">
    <text evidence="1">Belongs to the CdaR family.</text>
</comment>
<evidence type="ECO:0000259" key="4">
    <source>
        <dbReference type="Pfam" id="PF17853"/>
    </source>
</evidence>
<dbReference type="InterPro" id="IPR025736">
    <property type="entry name" value="PucR_C-HTH_dom"/>
</dbReference>
<dbReference type="PANTHER" id="PTHR33744:SF15">
    <property type="entry name" value="CARBOHYDRATE DIACID REGULATOR"/>
    <property type="match status" value="1"/>
</dbReference>
<comment type="caution">
    <text evidence="5">The sequence shown here is derived from an EMBL/GenBank/DDBJ whole genome shotgun (WGS) entry which is preliminary data.</text>
</comment>
<evidence type="ECO:0000313" key="6">
    <source>
        <dbReference type="Proteomes" id="UP000005467"/>
    </source>
</evidence>
<dbReference type="InterPro" id="IPR051448">
    <property type="entry name" value="CdaR-like_regulators"/>
</dbReference>
<protein>
    <submittedName>
        <fullName evidence="5">Putative sugar diacid recognition</fullName>
    </submittedName>
</protein>
<accession>E8KJ26</accession>
<evidence type="ECO:0000313" key="5">
    <source>
        <dbReference type="EMBL" id="EFX91140.1"/>
    </source>
</evidence>
<dbReference type="Pfam" id="PF05651">
    <property type="entry name" value="Diacid_rec"/>
    <property type="match status" value="1"/>
</dbReference>
<dbReference type="Pfam" id="PF17853">
    <property type="entry name" value="GGDEF_2"/>
    <property type="match status" value="1"/>
</dbReference>
<feature type="domain" description="Putative sugar diacid recognition" evidence="2">
    <location>
        <begin position="18"/>
        <end position="152"/>
    </location>
</feature>
<proteinExistence type="inferred from homology"/>
<organism evidence="5 6">
    <name type="scientific">Actinobacillus ureae ATCC 25976</name>
    <dbReference type="NCBI Taxonomy" id="887324"/>
    <lineage>
        <taxon>Bacteria</taxon>
        <taxon>Pseudomonadati</taxon>
        <taxon>Pseudomonadota</taxon>
        <taxon>Gammaproteobacteria</taxon>
        <taxon>Pasteurellales</taxon>
        <taxon>Pasteurellaceae</taxon>
        <taxon>Actinobacillus</taxon>
    </lineage>
</organism>
<evidence type="ECO:0000259" key="3">
    <source>
        <dbReference type="Pfam" id="PF13556"/>
    </source>
</evidence>
<dbReference type="Gene3D" id="1.10.10.2840">
    <property type="entry name" value="PucR C-terminal helix-turn-helix domain"/>
    <property type="match status" value="1"/>
</dbReference>
<dbReference type="InterPro" id="IPR042070">
    <property type="entry name" value="PucR_C-HTH_sf"/>
</dbReference>
<evidence type="ECO:0000256" key="1">
    <source>
        <dbReference type="ARBA" id="ARBA00006754"/>
    </source>
</evidence>
<reference evidence="5 6" key="1">
    <citation type="submission" date="2011-01" db="EMBL/GenBank/DDBJ databases">
        <authorList>
            <person name="Muzny D."/>
            <person name="Qin X."/>
            <person name="Deng J."/>
            <person name="Jiang H."/>
            <person name="Liu Y."/>
            <person name="Qu J."/>
            <person name="Song X.-Z."/>
            <person name="Zhang L."/>
            <person name="Thornton R."/>
            <person name="Coyle M."/>
            <person name="Francisco L."/>
            <person name="Jackson L."/>
            <person name="Javaid M."/>
            <person name="Korchina V."/>
            <person name="Kovar C."/>
            <person name="Mata R."/>
            <person name="Mathew T."/>
            <person name="Ngo R."/>
            <person name="Nguyen L."/>
            <person name="Nguyen N."/>
            <person name="Okwuonu G."/>
            <person name="Ongeri F."/>
            <person name="Pham C."/>
            <person name="Simmons D."/>
            <person name="Wilczek-Boney K."/>
            <person name="Hale W."/>
            <person name="Jakkamsetti A."/>
            <person name="Pham P."/>
            <person name="Ruth R."/>
            <person name="San Lucas F."/>
            <person name="Warren J."/>
            <person name="Zhang J."/>
            <person name="Zhao Z."/>
            <person name="Zhou C."/>
            <person name="Zhu D."/>
            <person name="Lee S."/>
            <person name="Bess C."/>
            <person name="Blankenburg K."/>
            <person name="Forbes L."/>
            <person name="Fu Q."/>
            <person name="Gubbala S."/>
            <person name="Hirani K."/>
            <person name="Jayaseelan J.C."/>
            <person name="Lara F."/>
            <person name="Munidasa M."/>
            <person name="Palculict T."/>
            <person name="Patil S."/>
            <person name="Pu L.-L."/>
            <person name="Saada N."/>
            <person name="Tang L."/>
            <person name="Weissenberger G."/>
            <person name="Zhu Y."/>
            <person name="Hemphill L."/>
            <person name="Shang Y."/>
            <person name="Youmans B."/>
            <person name="Ayvaz T."/>
            <person name="Ross M."/>
            <person name="Santibanez J."/>
            <person name="Aqrawi P."/>
            <person name="Gross S."/>
            <person name="Joshi V."/>
            <person name="Fowler G."/>
            <person name="Nazareth L."/>
            <person name="Reid J."/>
            <person name="Worley K."/>
            <person name="Petrosino J."/>
            <person name="Highlander S."/>
            <person name="Gibbs R."/>
        </authorList>
    </citation>
    <scope>NUCLEOTIDE SEQUENCE [LARGE SCALE GENOMIC DNA]</scope>
    <source>
        <strain evidence="5 6">ATCC 25976</strain>
    </source>
</reference>
<dbReference type="PANTHER" id="PTHR33744">
    <property type="entry name" value="CARBOHYDRATE DIACID REGULATOR"/>
    <property type="match status" value="1"/>
</dbReference>
<evidence type="ECO:0000259" key="2">
    <source>
        <dbReference type="Pfam" id="PF05651"/>
    </source>
</evidence>
<dbReference type="InterPro" id="IPR041522">
    <property type="entry name" value="CdaR_GGDEF"/>
</dbReference>
<name>E8KJ26_9PAST</name>
<dbReference type="AlphaFoldDB" id="E8KJ26"/>
<sequence>MTACRLFLALIREEMMKLDKQTAQAIVKRTMQIIPNSVNVMDEQGIIIASGDPSRVGERHTGAVIVLRSNQAVEIDEKLAKQWNYEAREGLNLPIRYLGNTIGVIGISGAPQAVRHYAELVTMAAELIVEQAIVLETERWQRRYKEEFIRQLLKGSLNKEQTEQQARFFNLNPVQTLAAIIIKLNKPTSEDLQTVLLHLEQQQPNATVVVVGLDKLVLLLPAEELLQRQKQKTLNQLFPSQMAETDYRMVIGCLVEHFVEAHFSYQSALHTLAYAENNHTKKQIICFEDYRLQALLADFSHSWQAKELFTPVQHLISQDEKNVLFKSLQQYFLSNCDLVHASEKLFIHQNTLRYRLERIEQITSLSFNKIEDKFILYLGAILTP</sequence>
<gene>
    <name evidence="5" type="ORF">HMPREF0027_1843</name>
</gene>
<keyword evidence="6" id="KW-1185">Reference proteome</keyword>
<dbReference type="Proteomes" id="UP000005467">
    <property type="component" value="Unassembled WGS sequence"/>
</dbReference>
<dbReference type="HOGENOM" id="CLU_043769_1_1_6"/>
<dbReference type="EMBL" id="AEVG01000122">
    <property type="protein sequence ID" value="EFX91140.1"/>
    <property type="molecule type" value="Genomic_DNA"/>
</dbReference>
<dbReference type="InterPro" id="IPR008599">
    <property type="entry name" value="Diacid_rec"/>
</dbReference>
<feature type="domain" description="CdaR GGDEF-like" evidence="4">
    <location>
        <begin position="158"/>
        <end position="273"/>
    </location>
</feature>